<reference evidence="1" key="1">
    <citation type="submission" date="2025-03" db="EMBL/GenBank/DDBJ databases">
        <authorList>
            <consortium name="ELIXIR-Norway"/>
            <consortium name="Elixir Norway"/>
        </authorList>
    </citation>
    <scope>NUCLEOTIDE SEQUENCE</scope>
</reference>
<dbReference type="Proteomes" id="UP001162501">
    <property type="component" value="Unassembled WGS sequence"/>
</dbReference>
<dbReference type="EMBL" id="CATOBB020000364">
    <property type="protein sequence ID" value="CAM9141020.1"/>
    <property type="molecule type" value="Genomic_DNA"/>
</dbReference>
<sequence length="80" mass="8289">MSASSYSEDPVSIEKPHLRTSSKAEEIAGLPPHGSDTGRVYYAGGVQRLCATASPTTLYMLASDVDPAGSRAEEGCRSGG</sequence>
<protein>
    <submittedName>
        <fullName evidence="1">Uncharacterized protein</fullName>
    </submittedName>
</protein>
<proteinExistence type="predicted"/>
<name>A0ACB1KEF5_RANTA</name>
<accession>A0ACB1KEF5</accession>
<organism evidence="1 2">
    <name type="scientific">Rangifer tarandus platyrhynchus</name>
    <name type="common">Svalbard reindeer</name>
    <dbReference type="NCBI Taxonomy" id="3082113"/>
    <lineage>
        <taxon>Eukaryota</taxon>
        <taxon>Metazoa</taxon>
        <taxon>Chordata</taxon>
        <taxon>Craniata</taxon>
        <taxon>Vertebrata</taxon>
        <taxon>Euteleostomi</taxon>
        <taxon>Mammalia</taxon>
        <taxon>Eutheria</taxon>
        <taxon>Laurasiatheria</taxon>
        <taxon>Artiodactyla</taxon>
        <taxon>Ruminantia</taxon>
        <taxon>Pecora</taxon>
        <taxon>Cervidae</taxon>
        <taxon>Odocoileinae</taxon>
        <taxon>Rangifer</taxon>
    </lineage>
</organism>
<comment type="caution">
    <text evidence="1">The sequence shown here is derived from an EMBL/GenBank/DDBJ whole genome shotgun (WGS) entry which is preliminary data.</text>
</comment>
<evidence type="ECO:0000313" key="2">
    <source>
        <dbReference type="Proteomes" id="UP001162501"/>
    </source>
</evidence>
<evidence type="ECO:0000313" key="1">
    <source>
        <dbReference type="EMBL" id="CAM9141020.1"/>
    </source>
</evidence>
<gene>
    <name evidence="1" type="ORF">MRATA1EN22A_LOCUS28970</name>
</gene>